<accession>N2A888</accession>
<proteinExistence type="inferred from homology"/>
<reference evidence="2 3" key="1">
    <citation type="journal article" date="2014" name="Genome Announc.">
        <title>Draft genome sequences of the altered schaedler flora, a defined bacterial community from gnotobiotic mice.</title>
        <authorList>
            <person name="Wannemuehler M.J."/>
            <person name="Overstreet A.M."/>
            <person name="Ward D.V."/>
            <person name="Phillips G.J."/>
        </authorList>
    </citation>
    <scope>NUCLEOTIDE SEQUENCE [LARGE SCALE GENOMIC DNA]</scope>
    <source>
        <strain evidence="2 3">ASF492</strain>
    </source>
</reference>
<dbReference type="STRING" id="1235802.C823_04963"/>
<dbReference type="Pfam" id="PF05389">
    <property type="entry name" value="MecA"/>
    <property type="match status" value="1"/>
</dbReference>
<dbReference type="InterPro" id="IPR008681">
    <property type="entry name" value="Neg-reg_MecA"/>
</dbReference>
<dbReference type="PANTHER" id="PTHR39161">
    <property type="entry name" value="ADAPTER PROTEIN MECA"/>
    <property type="match status" value="1"/>
</dbReference>
<evidence type="ECO:0000313" key="2">
    <source>
        <dbReference type="EMBL" id="EMZ20549.1"/>
    </source>
</evidence>
<dbReference type="HOGENOM" id="CLU_071496_0_0_9"/>
<dbReference type="PATRIC" id="fig|1235802.3.peg.5227"/>
<name>N2A888_9FIRM</name>
<sequence length="225" mass="25326">MRFKRINVDTVRCIVSETELIENGLQMDDFLQNDGKTEEFLRKIVSMAEEEVGFKVQGGPLSVQVAVLPEHLLALTFSERPDSNILNLLQNLKSAVDSLSVMGNKISEDEKEQDTQDSDTLVEGCDKRLYILEFPNMDQIITYAKSIVLEEPVVSSVFRMQERGASSYYLLIERNGLGDKEICRVISASVEFMKDASADMHKAAYLAEHGTCVLRKDALEVLQKL</sequence>
<comment type="caution">
    <text evidence="2">The sequence shown here is derived from an EMBL/GenBank/DDBJ whole genome shotgun (WGS) entry which is preliminary data.</text>
</comment>
<dbReference type="AlphaFoldDB" id="N2A888"/>
<dbReference type="eggNOG" id="COG4862">
    <property type="taxonomic scope" value="Bacteria"/>
</dbReference>
<dbReference type="Proteomes" id="UP000012589">
    <property type="component" value="Unassembled WGS sequence"/>
</dbReference>
<evidence type="ECO:0008006" key="4">
    <source>
        <dbReference type="Google" id="ProtNLM"/>
    </source>
</evidence>
<evidence type="ECO:0000313" key="3">
    <source>
        <dbReference type="Proteomes" id="UP000012589"/>
    </source>
</evidence>
<dbReference type="PANTHER" id="PTHR39161:SF1">
    <property type="entry name" value="ADAPTER PROTEIN MECA 1"/>
    <property type="match status" value="1"/>
</dbReference>
<dbReference type="InterPro" id="IPR038471">
    <property type="entry name" value="MecA_C_sf"/>
</dbReference>
<dbReference type="OrthoDB" id="2040154at2"/>
<keyword evidence="3" id="KW-1185">Reference proteome</keyword>
<dbReference type="Gene3D" id="3.30.70.1950">
    <property type="match status" value="1"/>
</dbReference>
<organism evidence="2 3">
    <name type="scientific">Eubacterium plexicaudatum ASF492</name>
    <dbReference type="NCBI Taxonomy" id="1235802"/>
    <lineage>
        <taxon>Bacteria</taxon>
        <taxon>Bacillati</taxon>
        <taxon>Bacillota</taxon>
        <taxon>Clostridia</taxon>
        <taxon>Eubacteriales</taxon>
        <taxon>Eubacteriaceae</taxon>
        <taxon>Eubacterium</taxon>
    </lineage>
</organism>
<dbReference type="EMBL" id="AQFT01000142">
    <property type="protein sequence ID" value="EMZ20549.1"/>
    <property type="molecule type" value="Genomic_DNA"/>
</dbReference>
<comment type="similarity">
    <text evidence="1">Belongs to the MecA family.</text>
</comment>
<evidence type="ECO:0000256" key="1">
    <source>
        <dbReference type="ARBA" id="ARBA00005397"/>
    </source>
</evidence>
<gene>
    <name evidence="2" type="ORF">C823_04963</name>
</gene>
<protein>
    <recommendedName>
        <fullName evidence="4">Adaptor protein MecA</fullName>
    </recommendedName>
</protein>